<dbReference type="Pfam" id="PF25164">
    <property type="entry name" value="CoiA_N"/>
    <property type="match status" value="1"/>
</dbReference>
<dbReference type="InterPro" id="IPR057253">
    <property type="entry name" value="CoiA-like_N"/>
</dbReference>
<organism evidence="4 5">
    <name type="scientific">Halalkalibacter krulwichiae</name>
    <dbReference type="NCBI Taxonomy" id="199441"/>
    <lineage>
        <taxon>Bacteria</taxon>
        <taxon>Bacillati</taxon>
        <taxon>Bacillota</taxon>
        <taxon>Bacilli</taxon>
        <taxon>Bacillales</taxon>
        <taxon>Bacillaceae</taxon>
        <taxon>Halalkalibacter</taxon>
    </lineage>
</organism>
<feature type="domain" description="Competence protein CoiA-like N-terminal" evidence="2">
    <location>
        <begin position="16"/>
        <end position="62"/>
    </location>
</feature>
<proteinExistence type="predicted"/>
<evidence type="ECO:0000313" key="4">
    <source>
        <dbReference type="EMBL" id="ARK31459.1"/>
    </source>
</evidence>
<dbReference type="Pfam" id="PF25166">
    <property type="entry name" value="CoiA_C"/>
    <property type="match status" value="1"/>
</dbReference>
<evidence type="ECO:0000259" key="2">
    <source>
        <dbReference type="Pfam" id="PF25164"/>
    </source>
</evidence>
<dbReference type="EMBL" id="CP020814">
    <property type="protein sequence ID" value="ARK31459.1"/>
    <property type="molecule type" value="Genomic_DNA"/>
</dbReference>
<evidence type="ECO:0000259" key="3">
    <source>
        <dbReference type="Pfam" id="PF25166"/>
    </source>
</evidence>
<feature type="domain" description="Competence protein CoiA C-terminal" evidence="3">
    <location>
        <begin position="234"/>
        <end position="383"/>
    </location>
</feature>
<dbReference type="InterPro" id="IPR010330">
    <property type="entry name" value="CoiA_nuc"/>
</dbReference>
<gene>
    <name evidence="4" type="ORF">BkAM31D_17325</name>
</gene>
<dbReference type="KEGG" id="bkw:BkAM31D_17325"/>
<sequence length="401" mass="47976">MFNAKFEDGTIISMIDDWRIDELRELRNKRKFYCPVCNSLVQLKLGVKKLWHFAHKANVNCDESLERESMYHLKGKKRLYHWLQNQGIEVALECYLPIIRQRPDLLFRYNKILYAIEFQCSPINLTLFEKRTRGYQEIGIVPIWILGGNRVKRHGPKTFTIKSFEWLSCQKSTNQLHQLIYYCPERDCFARLNQITPYTSIKSLASYREIPLLKTPVDFIVKPDTQRSFNLFEQWLVIRKHWRYQFLTPYPVKAEKMIRNVLYKYNVPVSLFPLEAGWPTDYHYLISTPTHYWQLYLLFECLLQQSIHQPFSRNLVIQSLFPHIHNNIFPLRQMLEGRSWTLAIDGYLSFLVQIGFLMKDPESRGEYQRIRNIEISPSIEKAIEKDQSLKLKHHSKQSRLH</sequence>
<dbReference type="RefSeq" id="WP_066152754.1">
    <property type="nucleotide sequence ID" value="NZ_CP020814.1"/>
</dbReference>
<protein>
    <submittedName>
        <fullName evidence="4">Competence protein CoiA-like family protein</fullName>
    </submittedName>
</protein>
<dbReference type="InterPro" id="IPR057252">
    <property type="entry name" value="CoiA_C"/>
</dbReference>
<name>A0A1X9MDE3_9BACI</name>
<dbReference type="STRING" id="199441.BkAM31D_17325"/>
<dbReference type="Proteomes" id="UP000193006">
    <property type="component" value="Chromosome"/>
</dbReference>
<accession>A0A1X9MDE3</accession>
<evidence type="ECO:0000259" key="1">
    <source>
        <dbReference type="Pfam" id="PF06054"/>
    </source>
</evidence>
<evidence type="ECO:0000313" key="5">
    <source>
        <dbReference type="Proteomes" id="UP000193006"/>
    </source>
</evidence>
<dbReference type="Pfam" id="PF06054">
    <property type="entry name" value="CoiA_nuc"/>
    <property type="match status" value="1"/>
</dbReference>
<reference evidence="4 5" key="1">
    <citation type="submission" date="2017-04" db="EMBL/GenBank/DDBJ databases">
        <title>Bacillus krulwichiae AM31D Genome sequencing and assembly.</title>
        <authorList>
            <person name="Krulwich T.A."/>
            <person name="Anastor L."/>
            <person name="Ehrlich R."/>
            <person name="Ehrlich G.D."/>
            <person name="Janto B."/>
        </authorList>
    </citation>
    <scope>NUCLEOTIDE SEQUENCE [LARGE SCALE GENOMIC DNA]</scope>
    <source>
        <strain evidence="4 5">AM31D</strain>
    </source>
</reference>
<dbReference type="AlphaFoldDB" id="A0A1X9MDE3"/>
<keyword evidence="5" id="KW-1185">Reference proteome</keyword>
<feature type="domain" description="Competence protein CoiA nuclease-like" evidence="1">
    <location>
        <begin position="68"/>
        <end position="223"/>
    </location>
</feature>